<comment type="similarity">
    <text evidence="5">Belongs to the Orn/Lys/Arg decarboxylase class-II family. LysA subfamily.</text>
</comment>
<dbReference type="FunFam" id="3.20.20.10:FF:000003">
    <property type="entry name" value="Diaminopimelate decarboxylase"/>
    <property type="match status" value="1"/>
</dbReference>
<comment type="function">
    <text evidence="5">Specifically catalyzes the decarboxylation of meso-diaminopimelate (meso-DAP) to L-lysine.</text>
</comment>
<evidence type="ECO:0000256" key="7">
    <source>
        <dbReference type="PIRSR" id="PIRSR600183-50"/>
    </source>
</evidence>
<dbReference type="GO" id="GO:0009089">
    <property type="term" value="P:lysine biosynthetic process via diaminopimelate"/>
    <property type="evidence" value="ECO:0007669"/>
    <property type="project" value="UniProtKB-UniRule"/>
</dbReference>
<proteinExistence type="inferred from homology"/>
<protein>
    <recommendedName>
        <fullName evidence="5 6">Diaminopimelate decarboxylase</fullName>
        <shortName evidence="5">DAP decarboxylase</shortName>
        <shortName evidence="5">DAPDC</shortName>
        <ecNumber evidence="5 6">4.1.1.20</ecNumber>
    </recommendedName>
</protein>
<dbReference type="InterPro" id="IPR002986">
    <property type="entry name" value="DAP_deCOOHase_LysA"/>
</dbReference>
<feature type="modified residue" description="N6-(pyridoxal phosphate)lysine" evidence="5 7">
    <location>
        <position position="62"/>
    </location>
</feature>
<evidence type="ECO:0000256" key="3">
    <source>
        <dbReference type="ARBA" id="ARBA00022898"/>
    </source>
</evidence>
<evidence type="ECO:0000256" key="6">
    <source>
        <dbReference type="NCBIfam" id="TIGR01048"/>
    </source>
</evidence>
<dbReference type="Gene3D" id="3.20.20.10">
    <property type="entry name" value="Alanine racemase"/>
    <property type="match status" value="1"/>
</dbReference>
<dbReference type="GO" id="GO:0008836">
    <property type="term" value="F:diaminopimelate decarboxylase activity"/>
    <property type="evidence" value="ECO:0007669"/>
    <property type="project" value="UniProtKB-UniRule"/>
</dbReference>
<comment type="catalytic activity">
    <reaction evidence="5 8">
        <text>meso-2,6-diaminopimelate + H(+) = L-lysine + CO2</text>
        <dbReference type="Rhea" id="RHEA:15101"/>
        <dbReference type="ChEBI" id="CHEBI:15378"/>
        <dbReference type="ChEBI" id="CHEBI:16526"/>
        <dbReference type="ChEBI" id="CHEBI:32551"/>
        <dbReference type="ChEBI" id="CHEBI:57791"/>
        <dbReference type="EC" id="4.1.1.20"/>
    </reaction>
</comment>
<feature type="domain" description="Orn/DAP/Arg decarboxylase 2 N-terminal" evidence="9">
    <location>
        <begin position="40"/>
        <end position="288"/>
    </location>
</feature>
<feature type="binding site" evidence="5">
    <location>
        <position position="319"/>
    </location>
    <ligand>
        <name>substrate</name>
    </ligand>
</feature>
<feature type="active site" description="Proton donor" evidence="7">
    <location>
        <position position="350"/>
    </location>
</feature>
<feature type="binding site" evidence="5">
    <location>
        <position position="351"/>
    </location>
    <ligand>
        <name>substrate</name>
    </ligand>
</feature>
<dbReference type="Gene3D" id="2.40.37.10">
    <property type="entry name" value="Lyase, Ornithine Decarboxylase, Chain A, domain 1"/>
    <property type="match status" value="1"/>
</dbReference>
<evidence type="ECO:0000256" key="1">
    <source>
        <dbReference type="ARBA" id="ARBA00001933"/>
    </source>
</evidence>
<dbReference type="HAMAP" id="MF_02120">
    <property type="entry name" value="LysA"/>
    <property type="match status" value="1"/>
</dbReference>
<feature type="binding site" evidence="5">
    <location>
        <position position="284"/>
    </location>
    <ligand>
        <name>substrate</name>
    </ligand>
</feature>
<dbReference type="InterPro" id="IPR029066">
    <property type="entry name" value="PLP-binding_barrel"/>
</dbReference>
<dbReference type="SUPFAM" id="SSF51419">
    <property type="entry name" value="PLP-binding barrel"/>
    <property type="match status" value="1"/>
</dbReference>
<feature type="binding site" evidence="5">
    <location>
        <position position="240"/>
    </location>
    <ligand>
        <name>pyridoxal 5'-phosphate</name>
        <dbReference type="ChEBI" id="CHEBI:597326"/>
    </ligand>
</feature>
<dbReference type="InterPro" id="IPR022657">
    <property type="entry name" value="De-COase2_CS"/>
</dbReference>
<feature type="binding site" evidence="5">
    <location>
        <position position="323"/>
    </location>
    <ligand>
        <name>substrate</name>
    </ligand>
</feature>
<sequence length="428" mass="46367">MPPSRPHIEIQDHHLTIGGVDTVTLAREFGTPLYVTDEQRLRENFRTFAGAFPGADIYYAAKANWNLSVLRILASEGAGADVFSDGELYVALLAGIPAERILFNGNSKTRHELQMAIDAGVRVSVDSLHELHALSELAEESGRIVDIAFRVNPDVSPDTHPKIATGLATSKFGIGYKDVLQAYEEAKELSGVNPVGIHCHIGSQILDVSPFGEAVWRMMDLVEQITRIGINLEFVDLGGGLGIPYQEDPKAPTPADLADMILPIFEERSEAIGISPRLVLEPGRYIVGDTGLLLTGVNTVKRSAKNFVGVDAGLNLLIRQAMYDAYHEVVVANKADLMGAELYDVVGPICESGDIVAKERMLPAIEPGDVIAVLDSGAYGFSMSSQYNGRVRCTEVLVNCGRVDVVRKREDYGDLIAKNVMPARLLGA</sequence>
<dbReference type="PRINTS" id="PR01181">
    <property type="entry name" value="DAPDCRBXLASE"/>
</dbReference>
<dbReference type="InterPro" id="IPR022644">
    <property type="entry name" value="De-COase2_N"/>
</dbReference>
<comment type="pathway">
    <text evidence="5 8">Amino-acid biosynthesis; L-lysine biosynthesis via DAP pathway; L-lysine from DL-2,6-diaminopimelate: step 1/1.</text>
</comment>
<feature type="binding site" evidence="5">
    <location>
        <position position="379"/>
    </location>
    <ligand>
        <name>substrate</name>
    </ligand>
</feature>
<evidence type="ECO:0000259" key="9">
    <source>
        <dbReference type="Pfam" id="PF02784"/>
    </source>
</evidence>
<keyword evidence="5" id="KW-0028">Amino-acid biosynthesis</keyword>
<keyword evidence="2 5" id="KW-0210">Decarboxylase</keyword>
<feature type="binding site" evidence="5">
    <location>
        <position position="379"/>
    </location>
    <ligand>
        <name>pyridoxal 5'-phosphate</name>
        <dbReference type="ChEBI" id="CHEBI:597326"/>
    </ligand>
</feature>
<keyword evidence="3 5" id="KW-0663">Pyridoxal phosphate</keyword>
<evidence type="ECO:0000313" key="10">
    <source>
        <dbReference type="EMBL" id="QNO47789.1"/>
    </source>
</evidence>
<dbReference type="EC" id="4.1.1.20" evidence="5 6"/>
<feature type="binding site" evidence="5">
    <location>
        <begin position="281"/>
        <end position="284"/>
    </location>
    <ligand>
        <name>pyridoxal 5'-phosphate</name>
        <dbReference type="ChEBI" id="CHEBI:597326"/>
    </ligand>
</feature>
<name>A0A7G9YIF5_9EURY</name>
<dbReference type="InterPro" id="IPR000183">
    <property type="entry name" value="Orn/DAP/Arg_de-COase"/>
</dbReference>
<gene>
    <name evidence="5 10" type="primary">lysA</name>
    <name evidence="10" type="ORF">FMEMAFBA_00047</name>
</gene>
<dbReference type="EMBL" id="MT631274">
    <property type="protein sequence ID" value="QNO47789.1"/>
    <property type="molecule type" value="Genomic_DNA"/>
</dbReference>
<comment type="cofactor">
    <cofactor evidence="1 5 7 8">
        <name>pyridoxal 5'-phosphate</name>
        <dbReference type="ChEBI" id="CHEBI:597326"/>
    </cofactor>
</comment>
<dbReference type="PANTHER" id="PTHR43727">
    <property type="entry name" value="DIAMINOPIMELATE DECARBOXYLASE"/>
    <property type="match status" value="1"/>
</dbReference>
<dbReference type="NCBIfam" id="TIGR01048">
    <property type="entry name" value="lysA"/>
    <property type="match status" value="1"/>
</dbReference>
<evidence type="ECO:0000256" key="5">
    <source>
        <dbReference type="HAMAP-Rule" id="MF_02120"/>
    </source>
</evidence>
<dbReference type="Pfam" id="PF02784">
    <property type="entry name" value="Orn_Arg_deC_N"/>
    <property type="match status" value="1"/>
</dbReference>
<keyword evidence="4 5" id="KW-0456">Lyase</keyword>
<dbReference type="CDD" id="cd06828">
    <property type="entry name" value="PLPDE_III_DapDC"/>
    <property type="match status" value="1"/>
</dbReference>
<accession>A0A7G9YIF5</accession>
<dbReference type="InterPro" id="IPR009006">
    <property type="entry name" value="Ala_racemase/Decarboxylase_C"/>
</dbReference>
<evidence type="ECO:0000256" key="2">
    <source>
        <dbReference type="ARBA" id="ARBA00022793"/>
    </source>
</evidence>
<dbReference type="PROSITE" id="PS00879">
    <property type="entry name" value="ODR_DC_2_2"/>
    <property type="match status" value="1"/>
</dbReference>
<reference evidence="10" key="1">
    <citation type="submission" date="2020-06" db="EMBL/GenBank/DDBJ databases">
        <title>Unique genomic features of the anaerobic methanotrophic archaea.</title>
        <authorList>
            <person name="Chadwick G.L."/>
            <person name="Skennerton C.T."/>
            <person name="Laso-Perez R."/>
            <person name="Leu A.O."/>
            <person name="Speth D.R."/>
            <person name="Yu H."/>
            <person name="Morgan-Lang C."/>
            <person name="Hatzenpichler R."/>
            <person name="Goudeau D."/>
            <person name="Malmstrom R."/>
            <person name="Brazelton W.J."/>
            <person name="Woyke T."/>
            <person name="Hallam S.J."/>
            <person name="Tyson G.W."/>
            <person name="Wegener G."/>
            <person name="Boetius A."/>
            <person name="Orphan V."/>
        </authorList>
    </citation>
    <scope>NUCLEOTIDE SEQUENCE</scope>
</reference>
<evidence type="ECO:0000256" key="8">
    <source>
        <dbReference type="RuleBase" id="RU003738"/>
    </source>
</evidence>
<comment type="subunit">
    <text evidence="5">Homodimer.</text>
</comment>
<dbReference type="PROSITE" id="PS00878">
    <property type="entry name" value="ODR_DC_2_1"/>
    <property type="match status" value="1"/>
</dbReference>
<dbReference type="PANTHER" id="PTHR43727:SF2">
    <property type="entry name" value="GROUP IV DECARBOXYLASE"/>
    <property type="match status" value="1"/>
</dbReference>
<dbReference type="AlphaFoldDB" id="A0A7G9YIF5"/>
<evidence type="ECO:0000256" key="4">
    <source>
        <dbReference type="ARBA" id="ARBA00023239"/>
    </source>
</evidence>
<dbReference type="SUPFAM" id="SSF50621">
    <property type="entry name" value="Alanine racemase C-terminal domain-like"/>
    <property type="match status" value="1"/>
</dbReference>
<dbReference type="PRINTS" id="PR01179">
    <property type="entry name" value="ODADCRBXLASE"/>
</dbReference>
<organism evidence="10">
    <name type="scientific">Candidatus Methanogaster sp. ANME-2c ERB4</name>
    <dbReference type="NCBI Taxonomy" id="2759911"/>
    <lineage>
        <taxon>Archaea</taxon>
        <taxon>Methanobacteriati</taxon>
        <taxon>Methanobacteriota</taxon>
        <taxon>Stenosarchaea group</taxon>
        <taxon>Methanomicrobia</taxon>
        <taxon>Methanosarcinales</taxon>
        <taxon>ANME-2 cluster</taxon>
        <taxon>Candidatus Methanogasteraceae</taxon>
        <taxon>Candidatus Methanogaster</taxon>
    </lineage>
</organism>
<keyword evidence="5 8" id="KW-0457">Lysine biosynthesis</keyword>
<dbReference type="UniPathway" id="UPA00034">
    <property type="reaction ID" value="UER00027"/>
</dbReference>
<dbReference type="GO" id="GO:0030170">
    <property type="term" value="F:pyridoxal phosphate binding"/>
    <property type="evidence" value="ECO:0007669"/>
    <property type="project" value="UniProtKB-UniRule"/>
</dbReference>
<dbReference type="InterPro" id="IPR022653">
    <property type="entry name" value="De-COase2_pyr-phos_BS"/>
</dbReference>